<dbReference type="Pfam" id="PF13598">
    <property type="entry name" value="DUF4139"/>
    <property type="match status" value="1"/>
</dbReference>
<feature type="domain" description="DUF4140" evidence="4">
    <location>
        <begin position="2"/>
        <end position="96"/>
    </location>
</feature>
<accession>A0ABX6A077</accession>
<dbReference type="PANTHER" id="PTHR31005">
    <property type="entry name" value="DUF4139 DOMAIN-CONTAINING PROTEIN"/>
    <property type="match status" value="1"/>
</dbReference>
<feature type="compositionally biased region" description="Pro residues" evidence="2">
    <location>
        <begin position="395"/>
        <end position="408"/>
    </location>
</feature>
<evidence type="ECO:0000256" key="1">
    <source>
        <dbReference type="SAM" id="Coils"/>
    </source>
</evidence>
<keyword evidence="1" id="KW-0175">Coiled coil</keyword>
<evidence type="ECO:0000256" key="2">
    <source>
        <dbReference type="SAM" id="MobiDB-lite"/>
    </source>
</evidence>
<protein>
    <submittedName>
        <fullName evidence="5">DUF4139 domain-containing protein</fullName>
    </submittedName>
</protein>
<evidence type="ECO:0000313" key="5">
    <source>
        <dbReference type="EMBL" id="QER90068.1"/>
    </source>
</evidence>
<feature type="domain" description="DUF4139" evidence="3">
    <location>
        <begin position="197"/>
        <end position="670"/>
    </location>
</feature>
<gene>
    <name evidence="5" type="ORF">F3L20_17655</name>
</gene>
<dbReference type="InterPro" id="IPR011935">
    <property type="entry name" value="CHP02231"/>
</dbReference>
<dbReference type="PANTHER" id="PTHR31005:SF8">
    <property type="entry name" value="DUF4139 DOMAIN-CONTAINING PROTEIN"/>
    <property type="match status" value="1"/>
</dbReference>
<organism evidence="5 6">
    <name type="scientific">Streptomyces tendae</name>
    <dbReference type="NCBI Taxonomy" id="1932"/>
    <lineage>
        <taxon>Bacteria</taxon>
        <taxon>Bacillati</taxon>
        <taxon>Actinomycetota</taxon>
        <taxon>Actinomycetes</taxon>
        <taxon>Kitasatosporales</taxon>
        <taxon>Streptomycetaceae</taxon>
        <taxon>Streptomyces</taxon>
    </lineage>
</organism>
<evidence type="ECO:0000259" key="4">
    <source>
        <dbReference type="Pfam" id="PF13600"/>
    </source>
</evidence>
<keyword evidence="6" id="KW-1185">Reference proteome</keyword>
<evidence type="ECO:0000259" key="3">
    <source>
        <dbReference type="Pfam" id="PF13598"/>
    </source>
</evidence>
<feature type="compositionally biased region" description="Low complexity" evidence="2">
    <location>
        <begin position="338"/>
        <end position="348"/>
    </location>
</feature>
<feature type="region of interest" description="Disordered" evidence="2">
    <location>
        <begin position="324"/>
        <end position="411"/>
    </location>
</feature>
<dbReference type="Proteomes" id="UP000324308">
    <property type="component" value="Chromosome"/>
</dbReference>
<sequence length="682" mass="72133">MVVYAQGALCRRVARGTVPADGRVRVRGLPRSLDPHSVRARVLSAPGVRVTEARAEAEAEVVDADAADEARREVDRLVDAYKAVEARRERQLKRIEEVAGLRPVPPGRKRDDPHRRTPVDAWLELADFVDERLAGLHATLRELEEELRRADHELDVAHDRLERAGTDTPRSGVASSYCAVLTLAGAGEAQGGSEVEVEIEYGVPGAVWVPAYRLAHRQGEDSGRLVLRASVAQRSGEDWTGVRIAFATADLRRRTDLPRLRSVRIGRSQPAPAPSRWREPPAGLTDLFSGYDTAGPAPRTEPTAGAMMVAGAVAGGPVAGGPAYDAPLPPPPAPSALPAPGAAYGAAPQGFADHARSAAPNRPRGRARPGAGPSVARAAAAPKAPAPPAAGAAPAAPPPPPVPGPPQPDDAELDYVALVLSGPDEPVDRRGRLFPGSGFDPVTAEYRRRAEKPAALPLPGHAVRPRESAGSFDHRYDAAAPADIPSDGTWHTVTVGEIPVGLRTEYVCVPAVEQTVYATLVLSNATDQALLAGPVEVSVDGEYQLTAALPTLAPGGVRRLGLGPAEAIGVTRRTHLTESTAGLRNNVTVLDHRVHVELANRLPVPVRVEVRERVPVTSEADVRIEERADWTAPEDTADPERHAPGTRIWRVDLPAGGTAALDGGHEIRIPAGKALTGGNRRS</sequence>
<feature type="compositionally biased region" description="Pro residues" evidence="2">
    <location>
        <begin position="327"/>
        <end position="337"/>
    </location>
</feature>
<dbReference type="EMBL" id="CP043959">
    <property type="protein sequence ID" value="QER90068.1"/>
    <property type="molecule type" value="Genomic_DNA"/>
</dbReference>
<reference evidence="5 6" key="1">
    <citation type="submission" date="2019-09" db="EMBL/GenBank/DDBJ databases">
        <title>Draft genome sequence of the Ebosin-producing strain Streptomyces sp. 139.</title>
        <authorList>
            <person name="Ai L."/>
            <person name="Geng M."/>
            <person name="Ma M."/>
            <person name="Bai L."/>
        </authorList>
    </citation>
    <scope>NUCLEOTIDE SEQUENCE [LARGE SCALE GENOMIC DNA]</scope>
    <source>
        <strain evidence="5 6">139</strain>
    </source>
</reference>
<dbReference type="InterPro" id="IPR037291">
    <property type="entry name" value="DUF4139"/>
</dbReference>
<dbReference type="InterPro" id="IPR025554">
    <property type="entry name" value="DUF4140"/>
</dbReference>
<evidence type="ECO:0000313" key="6">
    <source>
        <dbReference type="Proteomes" id="UP000324308"/>
    </source>
</evidence>
<feature type="coiled-coil region" evidence="1">
    <location>
        <begin position="126"/>
        <end position="160"/>
    </location>
</feature>
<feature type="compositionally biased region" description="Low complexity" evidence="2">
    <location>
        <begin position="357"/>
        <end position="394"/>
    </location>
</feature>
<proteinExistence type="predicted"/>
<name>A0ABX6A077_STRTE</name>
<dbReference type="Pfam" id="PF13600">
    <property type="entry name" value="DUF4140"/>
    <property type="match status" value="1"/>
</dbReference>